<evidence type="ECO:0000256" key="3">
    <source>
        <dbReference type="ARBA" id="ARBA00022777"/>
    </source>
</evidence>
<dbReference type="Gene3D" id="1.10.510.10">
    <property type="entry name" value="Transferase(Phosphotransferase) domain 1"/>
    <property type="match status" value="1"/>
</dbReference>
<keyword evidence="4 8" id="KW-0067">ATP-binding</keyword>
<dbReference type="Gene3D" id="3.30.200.20">
    <property type="entry name" value="Phosphorylase Kinase, domain 1"/>
    <property type="match status" value="1"/>
</dbReference>
<dbReference type="Pfam" id="PF00017">
    <property type="entry name" value="SH2"/>
    <property type="match status" value="1"/>
</dbReference>
<accession>A0AAD4NE46</accession>
<evidence type="ECO:0000313" key="13">
    <source>
        <dbReference type="EMBL" id="KAI1723528.1"/>
    </source>
</evidence>
<dbReference type="EMBL" id="JAKKPZ010000003">
    <property type="protein sequence ID" value="KAI1723528.1"/>
    <property type="molecule type" value="Genomic_DNA"/>
</dbReference>
<comment type="catalytic activity">
    <reaction evidence="6 9">
        <text>L-tyrosyl-[protein] + ATP = O-phospho-L-tyrosyl-[protein] + ADP + H(+)</text>
        <dbReference type="Rhea" id="RHEA:10596"/>
        <dbReference type="Rhea" id="RHEA-COMP:10136"/>
        <dbReference type="Rhea" id="RHEA-COMP:20101"/>
        <dbReference type="ChEBI" id="CHEBI:15378"/>
        <dbReference type="ChEBI" id="CHEBI:30616"/>
        <dbReference type="ChEBI" id="CHEBI:46858"/>
        <dbReference type="ChEBI" id="CHEBI:61978"/>
        <dbReference type="ChEBI" id="CHEBI:456216"/>
        <dbReference type="EC" id="2.7.10.2"/>
    </reaction>
</comment>
<keyword evidence="1 9" id="KW-0808">Transferase</keyword>
<dbReference type="PROSITE" id="PS00107">
    <property type="entry name" value="PROTEIN_KINASE_ATP"/>
    <property type="match status" value="1"/>
</dbReference>
<reference evidence="13" key="1">
    <citation type="submission" date="2022-01" db="EMBL/GenBank/DDBJ databases">
        <title>Genome Sequence Resource for Two Populations of Ditylenchus destructor, the Migratory Endoparasitic Phytonematode.</title>
        <authorList>
            <person name="Zhang H."/>
            <person name="Lin R."/>
            <person name="Xie B."/>
        </authorList>
    </citation>
    <scope>NUCLEOTIDE SEQUENCE</scope>
    <source>
        <strain evidence="13">BazhouSP</strain>
    </source>
</reference>
<dbReference type="InterPro" id="IPR035849">
    <property type="entry name" value="Fes/Fps/Fer_SH2"/>
</dbReference>
<evidence type="ECO:0000313" key="14">
    <source>
        <dbReference type="Proteomes" id="UP001201812"/>
    </source>
</evidence>
<dbReference type="InterPro" id="IPR000980">
    <property type="entry name" value="SH2"/>
</dbReference>
<dbReference type="GO" id="GO:0005524">
    <property type="term" value="F:ATP binding"/>
    <property type="evidence" value="ECO:0007669"/>
    <property type="project" value="UniProtKB-UniRule"/>
</dbReference>
<dbReference type="EC" id="2.7.10.2" evidence="9"/>
<dbReference type="GO" id="GO:0004715">
    <property type="term" value="F:non-membrane spanning protein tyrosine kinase activity"/>
    <property type="evidence" value="ECO:0007669"/>
    <property type="project" value="UniProtKB-EC"/>
</dbReference>
<dbReference type="InterPro" id="IPR050198">
    <property type="entry name" value="Non-receptor_tyrosine_kinases"/>
</dbReference>
<feature type="compositionally biased region" description="Basic and acidic residues" evidence="10">
    <location>
        <begin position="16"/>
        <end position="30"/>
    </location>
</feature>
<dbReference type="Pfam" id="PF07714">
    <property type="entry name" value="PK_Tyr_Ser-Thr"/>
    <property type="match status" value="1"/>
</dbReference>
<dbReference type="InterPro" id="IPR011009">
    <property type="entry name" value="Kinase-like_dom_sf"/>
</dbReference>
<sequence length="431" mass="49459">MPKPKKDKTSRKIKTKRNDTISEDHKDAKKSPIRSSGNSKNGTEHLKLDCWHGLLPDEDTTDLLKEDGDFLVRGVQDTPGIYLSVKWGPQIMNIAIVRQGDGRYRFRGKPFNTLKELLDHYQVRKMALPFEGDIKPVLGSPVLRKNWELRHGMIILGKQLGAGAYGTVYKGSLQKGMDKKPIEVAVKELSEMGFEASNALWREARVMRDYDHPNVLRMYGVANDYMPFYLVMEFVPDGSLEDYFRKSDKAGKKITTLERIEILFQAAAGMEYLHSKGCIHRDIATRNILIDLNGPIVKVADFGMTRRTSNYRIDPNKPMNLRWLAPEVYQNAVVKKSTDVYAFGVTMYECFTVPYDTPYKDWKPNTVYDKVVNKGYRLKPPHVMPREVGELMKECLGPENDRPSFRTIVQKLEFKRRSCTDVALHFTPTQV</sequence>
<dbReference type="InterPro" id="IPR001245">
    <property type="entry name" value="Ser-Thr/Tyr_kinase_cat_dom"/>
</dbReference>
<evidence type="ECO:0000256" key="4">
    <source>
        <dbReference type="ARBA" id="ARBA00022840"/>
    </source>
</evidence>
<feature type="domain" description="Protein kinase" evidence="12">
    <location>
        <begin position="154"/>
        <end position="415"/>
    </location>
</feature>
<keyword evidence="3 9" id="KW-0418">Kinase</keyword>
<dbReference type="InterPro" id="IPR000719">
    <property type="entry name" value="Prot_kinase_dom"/>
</dbReference>
<evidence type="ECO:0000256" key="10">
    <source>
        <dbReference type="SAM" id="MobiDB-lite"/>
    </source>
</evidence>
<evidence type="ECO:0000256" key="6">
    <source>
        <dbReference type="ARBA" id="ARBA00051245"/>
    </source>
</evidence>
<name>A0AAD4NE46_9BILA</name>
<dbReference type="PROSITE" id="PS50011">
    <property type="entry name" value="PROTEIN_KINASE_DOM"/>
    <property type="match status" value="1"/>
</dbReference>
<feature type="binding site" evidence="8">
    <location>
        <position position="187"/>
    </location>
    <ligand>
        <name>ATP</name>
        <dbReference type="ChEBI" id="CHEBI:30616"/>
    </ligand>
</feature>
<evidence type="ECO:0000256" key="5">
    <source>
        <dbReference type="ARBA" id="ARBA00023137"/>
    </source>
</evidence>
<comment type="similarity">
    <text evidence="9">Belongs to the protein kinase superfamily. Tyr protein kinase family.</text>
</comment>
<feature type="compositionally biased region" description="Basic residues" evidence="10">
    <location>
        <begin position="1"/>
        <end position="15"/>
    </location>
</feature>
<dbReference type="PRINTS" id="PR00109">
    <property type="entry name" value="TYRKINASE"/>
</dbReference>
<dbReference type="SMART" id="SM00252">
    <property type="entry name" value="SH2"/>
    <property type="match status" value="1"/>
</dbReference>
<feature type="domain" description="SH2" evidence="11">
    <location>
        <begin position="50"/>
        <end position="142"/>
    </location>
</feature>
<dbReference type="PROSITE" id="PS00109">
    <property type="entry name" value="PROTEIN_KINASE_TYR"/>
    <property type="match status" value="1"/>
</dbReference>
<keyword evidence="2 8" id="KW-0547">Nucleotide-binding</keyword>
<evidence type="ECO:0000256" key="1">
    <source>
        <dbReference type="ARBA" id="ARBA00022679"/>
    </source>
</evidence>
<dbReference type="CDD" id="cd10361">
    <property type="entry name" value="SH2_Fps_family"/>
    <property type="match status" value="1"/>
</dbReference>
<dbReference type="InterPro" id="IPR008266">
    <property type="entry name" value="Tyr_kinase_AS"/>
</dbReference>
<dbReference type="SUPFAM" id="SSF55550">
    <property type="entry name" value="SH2 domain"/>
    <property type="match status" value="1"/>
</dbReference>
<dbReference type="AlphaFoldDB" id="A0AAD4NE46"/>
<dbReference type="InterPro" id="IPR017441">
    <property type="entry name" value="Protein_kinase_ATP_BS"/>
</dbReference>
<protein>
    <recommendedName>
        <fullName evidence="9">Tyrosine-protein kinase</fullName>
        <ecNumber evidence="9">2.7.10.2</ecNumber>
    </recommendedName>
</protein>
<keyword evidence="7" id="KW-0727">SH2 domain</keyword>
<dbReference type="SMART" id="SM00219">
    <property type="entry name" value="TyrKc"/>
    <property type="match status" value="1"/>
</dbReference>
<dbReference type="PANTHER" id="PTHR24418">
    <property type="entry name" value="TYROSINE-PROTEIN KINASE"/>
    <property type="match status" value="1"/>
</dbReference>
<dbReference type="PROSITE" id="PS50001">
    <property type="entry name" value="SH2"/>
    <property type="match status" value="1"/>
</dbReference>
<keyword evidence="14" id="KW-1185">Reference proteome</keyword>
<dbReference type="InterPro" id="IPR036860">
    <property type="entry name" value="SH2_dom_sf"/>
</dbReference>
<evidence type="ECO:0000256" key="9">
    <source>
        <dbReference type="RuleBase" id="RU362096"/>
    </source>
</evidence>
<evidence type="ECO:0000259" key="11">
    <source>
        <dbReference type="PROSITE" id="PS50001"/>
    </source>
</evidence>
<evidence type="ECO:0000256" key="8">
    <source>
        <dbReference type="PROSITE-ProRule" id="PRU10141"/>
    </source>
</evidence>
<dbReference type="Gene3D" id="3.30.505.10">
    <property type="entry name" value="SH2 domain"/>
    <property type="match status" value="1"/>
</dbReference>
<feature type="region of interest" description="Disordered" evidence="10">
    <location>
        <begin position="1"/>
        <end position="42"/>
    </location>
</feature>
<comment type="caution">
    <text evidence="13">The sequence shown here is derived from an EMBL/GenBank/DDBJ whole genome shotgun (WGS) entry which is preliminary data.</text>
</comment>
<dbReference type="SUPFAM" id="SSF56112">
    <property type="entry name" value="Protein kinase-like (PK-like)"/>
    <property type="match status" value="1"/>
</dbReference>
<keyword evidence="5 9" id="KW-0829">Tyrosine-protein kinase</keyword>
<evidence type="ECO:0000256" key="7">
    <source>
        <dbReference type="PROSITE-ProRule" id="PRU00191"/>
    </source>
</evidence>
<dbReference type="InterPro" id="IPR020635">
    <property type="entry name" value="Tyr_kinase_cat_dom"/>
</dbReference>
<dbReference type="Proteomes" id="UP001201812">
    <property type="component" value="Unassembled WGS sequence"/>
</dbReference>
<organism evidence="13 14">
    <name type="scientific">Ditylenchus destructor</name>
    <dbReference type="NCBI Taxonomy" id="166010"/>
    <lineage>
        <taxon>Eukaryota</taxon>
        <taxon>Metazoa</taxon>
        <taxon>Ecdysozoa</taxon>
        <taxon>Nematoda</taxon>
        <taxon>Chromadorea</taxon>
        <taxon>Rhabditida</taxon>
        <taxon>Tylenchina</taxon>
        <taxon>Tylenchomorpha</taxon>
        <taxon>Sphaerularioidea</taxon>
        <taxon>Anguinidae</taxon>
        <taxon>Anguininae</taxon>
        <taxon>Ditylenchus</taxon>
    </lineage>
</organism>
<dbReference type="CDD" id="cd00192">
    <property type="entry name" value="PTKc"/>
    <property type="match status" value="1"/>
</dbReference>
<evidence type="ECO:0000256" key="2">
    <source>
        <dbReference type="ARBA" id="ARBA00022741"/>
    </source>
</evidence>
<proteinExistence type="inferred from homology"/>
<gene>
    <name evidence="13" type="ORF">DdX_03689</name>
</gene>
<evidence type="ECO:0000259" key="12">
    <source>
        <dbReference type="PROSITE" id="PS50011"/>
    </source>
</evidence>